<evidence type="ECO:0000256" key="3">
    <source>
        <dbReference type="ARBA" id="ARBA00022741"/>
    </source>
</evidence>
<dbReference type="RefSeq" id="WP_117446908.1">
    <property type="nucleotide sequence ID" value="NZ_JAQLXT010000020.1"/>
</dbReference>
<dbReference type="InterPro" id="IPR017871">
    <property type="entry name" value="ABC_transporter-like_CS"/>
</dbReference>
<proteinExistence type="predicted"/>
<dbReference type="PROSITE" id="PS00211">
    <property type="entry name" value="ABC_TRANSPORTER_1"/>
    <property type="match status" value="1"/>
</dbReference>
<dbReference type="Gene3D" id="1.20.1560.10">
    <property type="entry name" value="ABC transporter type 1, transmembrane domain"/>
    <property type="match status" value="1"/>
</dbReference>
<evidence type="ECO:0000256" key="1">
    <source>
        <dbReference type="ARBA" id="ARBA00004651"/>
    </source>
</evidence>
<dbReference type="GO" id="GO:0016887">
    <property type="term" value="F:ATP hydrolysis activity"/>
    <property type="evidence" value="ECO:0007669"/>
    <property type="project" value="InterPro"/>
</dbReference>
<feature type="domain" description="ABC transmembrane type-1" evidence="9">
    <location>
        <begin position="28"/>
        <end position="305"/>
    </location>
</feature>
<sequence length="542" mass="61870">MATIFTINKNNVYAQLKAKIKQIKTFQVLTTFFLAFYTVSLYTLIVWIQSFVDALSKNHESNFSLEQLLLFMIFLIVLSVTGFISQYFFNQIPVRAKNLFLKEMFNEVLTQPVTYWNTHSLANIFSLFQNDCVSFAQIVSVNSVIFIYQSFTLLICIGLMFYTQGVLALILIVFVLVCFGITGLLSRCISQENQKVFRCKETLSHILMEGLENHRVILTLCKQNLFVNRLNIFLKDKLQKREEKAALYQSQYMTIYIILTLVLPFLSLVLGLYFVSLQWMSIGQALSMYALSSQLQEPIRQVAQVRMNRLTAIELSKRITVLLRKPSTSNKEIDTITSFTMRDVSFSYEDKKVLHNFNLTIKPGKHLLVKGKSGSGKSTLLSLMMRYLDGSKGTICANGIDIGKIKEESYYQHILMVDQKPLIFHDTLINNITLEDEYSLEEIHEVISVCQLEELAAEKKEEIIDSGSISGGQAQRISIARMLLRKPSILLMDEPTSALDEDTGTNLALALDQYAKKYGITYVVVSHKKDIMSICENVIELE</sequence>
<dbReference type="EMBL" id="QUSK01000024">
    <property type="protein sequence ID" value="RGD74063.1"/>
    <property type="molecule type" value="Genomic_DNA"/>
</dbReference>
<evidence type="ECO:0000256" key="4">
    <source>
        <dbReference type="ARBA" id="ARBA00022840"/>
    </source>
</evidence>
<gene>
    <name evidence="10" type="ORF">DXC78_10060</name>
</gene>
<evidence type="ECO:0000256" key="7">
    <source>
        <dbReference type="SAM" id="Phobius"/>
    </source>
</evidence>
<keyword evidence="2 7" id="KW-0812">Transmembrane</keyword>
<feature type="transmembrane region" description="Helical" evidence="7">
    <location>
        <begin position="254"/>
        <end position="275"/>
    </location>
</feature>
<dbReference type="GO" id="GO:0005886">
    <property type="term" value="C:plasma membrane"/>
    <property type="evidence" value="ECO:0007669"/>
    <property type="project" value="UniProtKB-SubCell"/>
</dbReference>
<keyword evidence="3" id="KW-0547">Nucleotide-binding</keyword>
<evidence type="ECO:0000313" key="11">
    <source>
        <dbReference type="Proteomes" id="UP000260721"/>
    </source>
</evidence>
<evidence type="ECO:0000256" key="5">
    <source>
        <dbReference type="ARBA" id="ARBA00022989"/>
    </source>
</evidence>
<dbReference type="SUPFAM" id="SSF90123">
    <property type="entry name" value="ABC transporter transmembrane region"/>
    <property type="match status" value="1"/>
</dbReference>
<dbReference type="Proteomes" id="UP000260721">
    <property type="component" value="Unassembled WGS sequence"/>
</dbReference>
<feature type="transmembrane region" description="Helical" evidence="7">
    <location>
        <begin position="144"/>
        <end position="162"/>
    </location>
</feature>
<dbReference type="InterPro" id="IPR003593">
    <property type="entry name" value="AAA+_ATPase"/>
</dbReference>
<evidence type="ECO:0000259" key="8">
    <source>
        <dbReference type="PROSITE" id="PS50893"/>
    </source>
</evidence>
<evidence type="ECO:0000313" key="10">
    <source>
        <dbReference type="EMBL" id="RGD74063.1"/>
    </source>
</evidence>
<keyword evidence="5 7" id="KW-1133">Transmembrane helix</keyword>
<evidence type="ECO:0000256" key="6">
    <source>
        <dbReference type="ARBA" id="ARBA00023136"/>
    </source>
</evidence>
<keyword evidence="6 7" id="KW-0472">Membrane</keyword>
<feature type="transmembrane region" description="Helical" evidence="7">
    <location>
        <begin position="26"/>
        <end position="48"/>
    </location>
</feature>
<dbReference type="InterPro" id="IPR003439">
    <property type="entry name" value="ABC_transporter-like_ATP-bd"/>
</dbReference>
<dbReference type="GO" id="GO:0005524">
    <property type="term" value="F:ATP binding"/>
    <property type="evidence" value="ECO:0007669"/>
    <property type="project" value="UniProtKB-KW"/>
</dbReference>
<dbReference type="AlphaFoldDB" id="A0A3E3DXU1"/>
<protein>
    <submittedName>
        <fullName evidence="10">ABC transporter ATP-binding protein</fullName>
    </submittedName>
</protein>
<dbReference type="Pfam" id="PF00664">
    <property type="entry name" value="ABC_membrane"/>
    <property type="match status" value="1"/>
</dbReference>
<dbReference type="PANTHER" id="PTHR24221:SF654">
    <property type="entry name" value="ATP-BINDING CASSETTE SUB-FAMILY B MEMBER 6"/>
    <property type="match status" value="1"/>
</dbReference>
<name>A0A3E3DXU1_9FIRM</name>
<dbReference type="GO" id="GO:0140359">
    <property type="term" value="F:ABC-type transporter activity"/>
    <property type="evidence" value="ECO:0007669"/>
    <property type="project" value="InterPro"/>
</dbReference>
<dbReference type="CDD" id="cd03228">
    <property type="entry name" value="ABCC_MRP_Like"/>
    <property type="match status" value="1"/>
</dbReference>
<dbReference type="PROSITE" id="PS50893">
    <property type="entry name" value="ABC_TRANSPORTER_2"/>
    <property type="match status" value="1"/>
</dbReference>
<dbReference type="InterPro" id="IPR036640">
    <property type="entry name" value="ABC1_TM_sf"/>
</dbReference>
<feature type="transmembrane region" description="Helical" evidence="7">
    <location>
        <begin position="168"/>
        <end position="190"/>
    </location>
</feature>
<evidence type="ECO:0000259" key="9">
    <source>
        <dbReference type="PROSITE" id="PS50929"/>
    </source>
</evidence>
<dbReference type="InterPro" id="IPR027417">
    <property type="entry name" value="P-loop_NTPase"/>
</dbReference>
<accession>A0A3E3DXU1</accession>
<comment type="caution">
    <text evidence="10">The sequence shown here is derived from an EMBL/GenBank/DDBJ whole genome shotgun (WGS) entry which is preliminary data.</text>
</comment>
<keyword evidence="4 10" id="KW-0067">ATP-binding</keyword>
<dbReference type="InterPro" id="IPR011527">
    <property type="entry name" value="ABC1_TM_dom"/>
</dbReference>
<organism evidence="10 11">
    <name type="scientific">Faecalicoccus pleomorphus</name>
    <dbReference type="NCBI Taxonomy" id="1323"/>
    <lineage>
        <taxon>Bacteria</taxon>
        <taxon>Bacillati</taxon>
        <taxon>Bacillota</taxon>
        <taxon>Erysipelotrichia</taxon>
        <taxon>Erysipelotrichales</taxon>
        <taxon>Erysipelotrichaceae</taxon>
        <taxon>Faecalicoccus</taxon>
    </lineage>
</organism>
<dbReference type="SMART" id="SM00382">
    <property type="entry name" value="AAA"/>
    <property type="match status" value="1"/>
</dbReference>
<dbReference type="PROSITE" id="PS50929">
    <property type="entry name" value="ABC_TM1F"/>
    <property type="match status" value="1"/>
</dbReference>
<dbReference type="Gene3D" id="3.40.50.300">
    <property type="entry name" value="P-loop containing nucleotide triphosphate hydrolases"/>
    <property type="match status" value="1"/>
</dbReference>
<reference evidence="10 11" key="1">
    <citation type="submission" date="2018-08" db="EMBL/GenBank/DDBJ databases">
        <title>A genome reference for cultivated species of the human gut microbiota.</title>
        <authorList>
            <person name="Zou Y."/>
            <person name="Xue W."/>
            <person name="Luo G."/>
        </authorList>
    </citation>
    <scope>NUCLEOTIDE SEQUENCE [LARGE SCALE GENOMIC DNA]</scope>
    <source>
        <strain evidence="10 11">TF08-11</strain>
    </source>
</reference>
<dbReference type="Pfam" id="PF00005">
    <property type="entry name" value="ABC_tran"/>
    <property type="match status" value="1"/>
</dbReference>
<feature type="domain" description="ABC transporter" evidence="8">
    <location>
        <begin position="339"/>
        <end position="542"/>
    </location>
</feature>
<dbReference type="InterPro" id="IPR039421">
    <property type="entry name" value="Type_1_exporter"/>
</dbReference>
<dbReference type="SUPFAM" id="SSF52540">
    <property type="entry name" value="P-loop containing nucleoside triphosphate hydrolases"/>
    <property type="match status" value="1"/>
</dbReference>
<comment type="subcellular location">
    <subcellularLocation>
        <location evidence="1">Cell membrane</location>
        <topology evidence="1">Multi-pass membrane protein</topology>
    </subcellularLocation>
</comment>
<evidence type="ECO:0000256" key="2">
    <source>
        <dbReference type="ARBA" id="ARBA00022692"/>
    </source>
</evidence>
<feature type="transmembrane region" description="Helical" evidence="7">
    <location>
        <begin position="68"/>
        <end position="89"/>
    </location>
</feature>
<dbReference type="PANTHER" id="PTHR24221">
    <property type="entry name" value="ATP-BINDING CASSETTE SUB-FAMILY B"/>
    <property type="match status" value="1"/>
</dbReference>